<sequence>MKKNNIGASHFSEEIVKISNEIEINHEITFYDLDINGKPYYYLYDGFNGYFEISHSFLEKSGIANTNQLIQEINSNEQEFYKKLLAEKKSKFVINPIGSNFSDIVSENNITIKNAKRHNLLIKEIEKKVQRGAKMWFFHFYQNTFFRQSFEPDVYLDKSGFVINDTDKVFYTTTRTLKNNLNKLKSIGLIEFSFSKNTISNLKFNSNHFTLFKENIPNLFHTAFFESNELDKYEPINADLKKVDSVNEVVFENNTGKTDYTKKQIQNELIGTKSEKIALEFELERLKSLGFENVNSIAKIVSEDSSLGYDIISKEKSLEKRHIEVKTLRVNNDNVSFHLTKNELEKINLLSNYYIYIVEYVGNSSTVKILDTTDIENSEYFKIVPTDFKVYIKY</sequence>
<feature type="domain" description="Protein NO VEIN C-terminal" evidence="1">
    <location>
        <begin position="275"/>
        <end position="369"/>
    </location>
</feature>
<dbReference type="EMBL" id="BMNR01000018">
    <property type="protein sequence ID" value="GGK35854.1"/>
    <property type="molecule type" value="Genomic_DNA"/>
</dbReference>
<protein>
    <recommendedName>
        <fullName evidence="1">Protein NO VEIN C-terminal domain-containing protein</fullName>
    </recommendedName>
</protein>
<dbReference type="AlphaFoldDB" id="A0A8J3BNT0"/>
<dbReference type="InterPro" id="IPR024975">
    <property type="entry name" value="NOV_C"/>
</dbReference>
<reference evidence="2" key="1">
    <citation type="journal article" date="2014" name="Int. J. Syst. Evol. Microbiol.">
        <title>Complete genome sequence of Corynebacterium casei LMG S-19264T (=DSM 44701T), isolated from a smear-ripened cheese.</title>
        <authorList>
            <consortium name="US DOE Joint Genome Institute (JGI-PGF)"/>
            <person name="Walter F."/>
            <person name="Albersmeier A."/>
            <person name="Kalinowski J."/>
            <person name="Ruckert C."/>
        </authorList>
    </citation>
    <scope>NUCLEOTIDE SEQUENCE</scope>
    <source>
        <strain evidence="2">JCM 12862</strain>
    </source>
</reference>
<accession>A0A8J3BNT0</accession>
<dbReference type="Pfam" id="PF13020">
    <property type="entry name" value="NOV_C"/>
    <property type="match status" value="1"/>
</dbReference>
<proteinExistence type="predicted"/>
<reference evidence="2" key="2">
    <citation type="submission" date="2020-09" db="EMBL/GenBank/DDBJ databases">
        <authorList>
            <person name="Sun Q."/>
            <person name="Ohkuma M."/>
        </authorList>
    </citation>
    <scope>NUCLEOTIDE SEQUENCE</scope>
    <source>
        <strain evidence="2">JCM 12862</strain>
    </source>
</reference>
<gene>
    <name evidence="2" type="ORF">GCM10007962_32760</name>
</gene>
<dbReference type="Proteomes" id="UP000612329">
    <property type="component" value="Unassembled WGS sequence"/>
</dbReference>
<name>A0A8J3BNT0_9FLAO</name>
<evidence type="ECO:0000259" key="1">
    <source>
        <dbReference type="Pfam" id="PF13020"/>
    </source>
</evidence>
<evidence type="ECO:0000313" key="3">
    <source>
        <dbReference type="Proteomes" id="UP000612329"/>
    </source>
</evidence>
<keyword evidence="3" id="KW-1185">Reference proteome</keyword>
<organism evidence="2 3">
    <name type="scientific">Yeosuana aromativorans</name>
    <dbReference type="NCBI Taxonomy" id="288019"/>
    <lineage>
        <taxon>Bacteria</taxon>
        <taxon>Pseudomonadati</taxon>
        <taxon>Bacteroidota</taxon>
        <taxon>Flavobacteriia</taxon>
        <taxon>Flavobacteriales</taxon>
        <taxon>Flavobacteriaceae</taxon>
        <taxon>Yeosuana</taxon>
    </lineage>
</organism>
<evidence type="ECO:0000313" key="2">
    <source>
        <dbReference type="EMBL" id="GGK35854.1"/>
    </source>
</evidence>
<dbReference type="RefSeq" id="WP_188655229.1">
    <property type="nucleotide sequence ID" value="NZ_BMNR01000018.1"/>
</dbReference>
<comment type="caution">
    <text evidence="2">The sequence shown here is derived from an EMBL/GenBank/DDBJ whole genome shotgun (WGS) entry which is preliminary data.</text>
</comment>